<comment type="caution">
    <text evidence="3">The sequence shown here is derived from an EMBL/GenBank/DDBJ whole genome shotgun (WGS) entry which is preliminary data.</text>
</comment>
<sequence length="473" mass="51884">MEFINHTPFPALAFEGVDAREHEFHVVVLRQTLTWNDARDLYFSDAQQPLCEADEFFGPDMQGGVRQESDLCQYKPRCDVIVNATAYPPRRPDGSAPVKFDVRLAVSRPGSPKPLPPEPHGLNPLMPASPEEIRAWKAEVERAKKTPPQGERLIEKTLAVTGERHFVRRTGLRRLAAVLLKIGSLGIVRMPAWQLTSPEPARDIQVNLEHAFGGQCRIETGDKAADRVSKKQRLTPGQADAHPDAPRAPIAHDAFSANVSGQGFVRDWYLEATGINAVAAPQIEYSTRPITLADFDAARLGKLAESTPLVAGFGVRAKGHPERAKLVGTIDRAFIESGAPLPKDFDFAVWNAAWPDQQVDALRGDEQIELVNLCTPTTPRATKDASGNVTLTLNLPGHLPFALVRFENGSIGELEARLDTVLIDPGRREVSCVWRATLAKQPGVRVIELRMLERGDVDVMTATTSEGERGAHG</sequence>
<dbReference type="AlphaFoldDB" id="A0A132E808"/>
<dbReference type="EMBL" id="LPJR01000094">
    <property type="protein sequence ID" value="KWF17577.1"/>
    <property type="molecule type" value="Genomic_DNA"/>
</dbReference>
<dbReference type="OrthoDB" id="237820at2"/>
<name>A0A132E808_9BURK</name>
<feature type="domain" description="DUF2169" evidence="2">
    <location>
        <begin position="154"/>
        <end position="435"/>
    </location>
</feature>
<feature type="domain" description="DUF2169" evidence="2">
    <location>
        <begin position="23"/>
        <end position="103"/>
    </location>
</feature>
<organism evidence="3 4">
    <name type="scientific">Burkholderia pseudomultivorans</name>
    <dbReference type="NCBI Taxonomy" id="1207504"/>
    <lineage>
        <taxon>Bacteria</taxon>
        <taxon>Pseudomonadati</taxon>
        <taxon>Pseudomonadota</taxon>
        <taxon>Betaproteobacteria</taxon>
        <taxon>Burkholderiales</taxon>
        <taxon>Burkholderiaceae</taxon>
        <taxon>Burkholderia</taxon>
        <taxon>Burkholderia cepacia complex</taxon>
    </lineage>
</organism>
<dbReference type="RefSeq" id="WP_060247035.1">
    <property type="nucleotide sequence ID" value="NZ_LPJR01000094.1"/>
</dbReference>
<proteinExistence type="predicted"/>
<protein>
    <recommendedName>
        <fullName evidence="2">DUF2169 domain-containing protein</fullName>
    </recommendedName>
</protein>
<dbReference type="InterPro" id="IPR018683">
    <property type="entry name" value="DUF2169"/>
</dbReference>
<evidence type="ECO:0000313" key="4">
    <source>
        <dbReference type="Proteomes" id="UP000062912"/>
    </source>
</evidence>
<evidence type="ECO:0000313" key="3">
    <source>
        <dbReference type="EMBL" id="KWF17577.1"/>
    </source>
</evidence>
<accession>A0A132E808</accession>
<dbReference type="Pfam" id="PF09937">
    <property type="entry name" value="DUF2169"/>
    <property type="match status" value="2"/>
</dbReference>
<evidence type="ECO:0000259" key="2">
    <source>
        <dbReference type="Pfam" id="PF09937"/>
    </source>
</evidence>
<dbReference type="Proteomes" id="UP000062912">
    <property type="component" value="Unassembled WGS sequence"/>
</dbReference>
<gene>
    <name evidence="3" type="ORF">WT56_32500</name>
</gene>
<feature type="region of interest" description="Disordered" evidence="1">
    <location>
        <begin position="223"/>
        <end position="245"/>
    </location>
</feature>
<reference evidence="3 4" key="1">
    <citation type="submission" date="2015-11" db="EMBL/GenBank/DDBJ databases">
        <title>Expanding the genomic diversity of Burkholderia species for the development of highly accurate diagnostics.</title>
        <authorList>
            <person name="Sahl J."/>
            <person name="Keim P."/>
            <person name="Wagner D."/>
        </authorList>
    </citation>
    <scope>NUCLEOTIDE SEQUENCE [LARGE SCALE GENOMIC DNA]</scope>
    <source>
        <strain evidence="3 4">MSMB368WGS</strain>
    </source>
</reference>
<evidence type="ECO:0000256" key="1">
    <source>
        <dbReference type="SAM" id="MobiDB-lite"/>
    </source>
</evidence>